<dbReference type="OrthoDB" id="892792at2"/>
<dbReference type="InterPro" id="IPR029865">
    <property type="entry name" value="KIAA0319-like"/>
</dbReference>
<reference evidence="3" key="1">
    <citation type="submission" date="2018-04" db="EMBL/GenBank/DDBJ databases">
        <title>Complete genome of Antarctic heterotrophic bacterium Hymenobacter nivis.</title>
        <authorList>
            <person name="Terashima M."/>
        </authorList>
    </citation>
    <scope>NUCLEOTIDE SEQUENCE [LARGE SCALE GENOMIC DNA]</scope>
    <source>
        <strain evidence="3">NBRC 111535</strain>
    </source>
</reference>
<keyword evidence="3" id="KW-1185">Reference proteome</keyword>
<name>A0A2Z3GF15_9BACT</name>
<dbReference type="RefSeq" id="WP_109651783.1">
    <property type="nucleotide sequence ID" value="NZ_CP029145.1"/>
</dbReference>
<dbReference type="Gene3D" id="2.60.40.10">
    <property type="entry name" value="Immunoglobulins"/>
    <property type="match status" value="2"/>
</dbReference>
<dbReference type="Proteomes" id="UP000245999">
    <property type="component" value="Chromosome"/>
</dbReference>
<dbReference type="InterPro" id="IPR035986">
    <property type="entry name" value="PKD_dom_sf"/>
</dbReference>
<feature type="region of interest" description="Disordered" evidence="1">
    <location>
        <begin position="90"/>
        <end position="109"/>
    </location>
</feature>
<sequence length="421" mass="42979">MYTDQDIEAGITALADGVQNRAVQVRYIFEMFRTNLAALVIPNGAHFLFGPSVPTAALGVDGDVYDNTVTGDRSQKQGGAWVFQYRAKGDAGRTPQKGVDYTDGHTPQKGVDYRDGVDGQSAYQLWLGAGNTGSLAVFLASLKSQAVAPANVGSGSYWHQEVYDPATTDGADGEFWQTAVSLSTEKRWKRIAGAWRKFYDNTGVAITPPTTDTTPPSVAFTFPAAGATLTAGTQVTLTATASDNAAVQGLSFTNGGTGAALGAGAKNGTSYTLAFTVPSTAGGLSLTATATDTSGNTATATVNVTVQAAAPAQNQLPTANAGSNTTIQPPTSQVALMGSGSDPDGTVAAYAWRQVTGAAVNGMPSSVQNPVVTGLTTAGTYQFGLTVTDNSGGKSPEVFTVVTVQAAAQTNSLAANSSTPS</sequence>
<dbReference type="KEGG" id="hnv:DDQ68_00335"/>
<evidence type="ECO:0000313" key="2">
    <source>
        <dbReference type="EMBL" id="AWM31368.1"/>
    </source>
</evidence>
<dbReference type="EMBL" id="CP029145">
    <property type="protein sequence ID" value="AWM31368.1"/>
    <property type="molecule type" value="Genomic_DNA"/>
</dbReference>
<evidence type="ECO:0000313" key="3">
    <source>
        <dbReference type="Proteomes" id="UP000245999"/>
    </source>
</evidence>
<dbReference type="SUPFAM" id="SSF49299">
    <property type="entry name" value="PKD domain"/>
    <property type="match status" value="1"/>
</dbReference>
<gene>
    <name evidence="2" type="ORF">DDQ68_00335</name>
</gene>
<dbReference type="GO" id="GO:0016020">
    <property type="term" value="C:membrane"/>
    <property type="evidence" value="ECO:0007669"/>
    <property type="project" value="TreeGrafter"/>
</dbReference>
<dbReference type="PANTHER" id="PTHR46182">
    <property type="entry name" value="FI19480P1"/>
    <property type="match status" value="1"/>
</dbReference>
<dbReference type="GO" id="GO:0031410">
    <property type="term" value="C:cytoplasmic vesicle"/>
    <property type="evidence" value="ECO:0007669"/>
    <property type="project" value="TreeGrafter"/>
</dbReference>
<evidence type="ECO:0000256" key="1">
    <source>
        <dbReference type="SAM" id="MobiDB-lite"/>
    </source>
</evidence>
<protein>
    <recommendedName>
        <fullName evidence="4">PKD domain-containing protein</fullName>
    </recommendedName>
</protein>
<organism evidence="2 3">
    <name type="scientific">Hymenobacter nivis</name>
    <dbReference type="NCBI Taxonomy" id="1850093"/>
    <lineage>
        <taxon>Bacteria</taxon>
        <taxon>Pseudomonadati</taxon>
        <taxon>Bacteroidota</taxon>
        <taxon>Cytophagia</taxon>
        <taxon>Cytophagales</taxon>
        <taxon>Hymenobacteraceae</taxon>
        <taxon>Hymenobacter</taxon>
    </lineage>
</organism>
<evidence type="ECO:0008006" key="4">
    <source>
        <dbReference type="Google" id="ProtNLM"/>
    </source>
</evidence>
<accession>A0A2Z3GF15</accession>
<dbReference type="PANTHER" id="PTHR46182:SF2">
    <property type="entry name" value="FI19480P1"/>
    <property type="match status" value="1"/>
</dbReference>
<dbReference type="AlphaFoldDB" id="A0A2Z3GF15"/>
<proteinExistence type="predicted"/>
<dbReference type="InterPro" id="IPR013783">
    <property type="entry name" value="Ig-like_fold"/>
</dbReference>
<dbReference type="Pfam" id="PF22352">
    <property type="entry name" value="K319L-like_PKD"/>
    <property type="match status" value="1"/>
</dbReference>
<dbReference type="Pfam" id="PF17957">
    <property type="entry name" value="Big_7"/>
    <property type="match status" value="1"/>
</dbReference>